<dbReference type="GO" id="GO:0004497">
    <property type="term" value="F:monooxygenase activity"/>
    <property type="evidence" value="ECO:0007669"/>
    <property type="project" value="UniProtKB-KW"/>
</dbReference>
<keyword evidence="2" id="KW-0503">Monooxygenase</keyword>
<reference evidence="3" key="1">
    <citation type="journal article" date="2019" name="Int. J. Syst. Evol. Microbiol.">
        <title>The Global Catalogue of Microorganisms (GCM) 10K type strain sequencing project: providing services to taxonomists for standard genome sequencing and annotation.</title>
        <authorList>
            <consortium name="The Broad Institute Genomics Platform"/>
            <consortium name="The Broad Institute Genome Sequencing Center for Infectious Disease"/>
            <person name="Wu L."/>
            <person name="Ma J."/>
        </authorList>
    </citation>
    <scope>NUCLEOTIDE SEQUENCE [LARGE SCALE GENOMIC DNA]</scope>
    <source>
        <strain evidence="3">JCM 14304</strain>
    </source>
</reference>
<dbReference type="Gene3D" id="3.50.50.60">
    <property type="entry name" value="FAD/NAD(P)-binding domain"/>
    <property type="match status" value="1"/>
</dbReference>
<dbReference type="Proteomes" id="UP001500190">
    <property type="component" value="Unassembled WGS sequence"/>
</dbReference>
<dbReference type="InterPro" id="IPR002938">
    <property type="entry name" value="FAD-bd"/>
</dbReference>
<evidence type="ECO:0000313" key="2">
    <source>
        <dbReference type="EMBL" id="GAA1567888.1"/>
    </source>
</evidence>
<organism evidence="2 3">
    <name type="scientific">Kribbella karoonensis</name>
    <dbReference type="NCBI Taxonomy" id="324851"/>
    <lineage>
        <taxon>Bacteria</taxon>
        <taxon>Bacillati</taxon>
        <taxon>Actinomycetota</taxon>
        <taxon>Actinomycetes</taxon>
        <taxon>Propionibacteriales</taxon>
        <taxon>Kribbellaceae</taxon>
        <taxon>Kribbella</taxon>
    </lineage>
</organism>
<comment type="caution">
    <text evidence="2">The sequence shown here is derived from an EMBL/GenBank/DDBJ whole genome shotgun (WGS) entry which is preliminary data.</text>
</comment>
<keyword evidence="2" id="KW-0560">Oxidoreductase</keyword>
<sequence>MRVLVSGGGVAGLTCAYWLDQAGHTPVVVERGQAGPLGGYGIDFSGTGYDIAQRMGILGRLAERPLRSDSIAYVDASGRVVGRLDRPLAEKVLRGPYLALMHTTLEAVLADAVRDRVEVRHRQSIAEVEQDNGVLVTFADGTQEEFDVLVGADGVHSRTRELAFGAESQWARHLGLTMACYPVPDIAGLTDVRTHFAEPGRQTVLYPTDNVGTSIALFLYRDSAPHHVARAERAARLRTIYTGSRWHTPELLAHAPDDDLFMDTLTQIEMPRWHVGRVALIGDACGALTLASAQGASLAMAGGYLLAEALAKHLHDHAAAFAAYEARLRPVVTRRQRRTRSLARSLVPATHAGHEFQRAIARLILRENCASLLRRGFGNTSTILPTTPVR</sequence>
<feature type="domain" description="FAD-binding" evidence="1">
    <location>
        <begin position="2"/>
        <end position="335"/>
    </location>
</feature>
<dbReference type="PANTHER" id="PTHR46865:SF2">
    <property type="entry name" value="MONOOXYGENASE"/>
    <property type="match status" value="1"/>
</dbReference>
<dbReference type="PRINTS" id="PR00420">
    <property type="entry name" value="RNGMNOXGNASE"/>
</dbReference>
<dbReference type="InterPro" id="IPR036188">
    <property type="entry name" value="FAD/NAD-bd_sf"/>
</dbReference>
<evidence type="ECO:0000259" key="1">
    <source>
        <dbReference type="Pfam" id="PF01494"/>
    </source>
</evidence>
<dbReference type="InterPro" id="IPR051704">
    <property type="entry name" value="FAD_aromatic-hydroxylase"/>
</dbReference>
<keyword evidence="3" id="KW-1185">Reference proteome</keyword>
<dbReference type="Gene3D" id="3.30.9.10">
    <property type="entry name" value="D-Amino Acid Oxidase, subunit A, domain 2"/>
    <property type="match status" value="1"/>
</dbReference>
<evidence type="ECO:0000313" key="3">
    <source>
        <dbReference type="Proteomes" id="UP001500190"/>
    </source>
</evidence>
<protein>
    <submittedName>
        <fullName evidence="2">FAD-dependent monooxygenase</fullName>
    </submittedName>
</protein>
<accession>A0ABP4NW21</accession>
<name>A0ABP4NW21_9ACTN</name>
<dbReference type="Pfam" id="PF01494">
    <property type="entry name" value="FAD_binding_3"/>
    <property type="match status" value="1"/>
</dbReference>
<dbReference type="SUPFAM" id="SSF51905">
    <property type="entry name" value="FAD/NAD(P)-binding domain"/>
    <property type="match status" value="1"/>
</dbReference>
<dbReference type="EMBL" id="BAAAND010000001">
    <property type="protein sequence ID" value="GAA1567888.1"/>
    <property type="molecule type" value="Genomic_DNA"/>
</dbReference>
<proteinExistence type="predicted"/>
<gene>
    <name evidence="2" type="ORF">GCM10009742_07300</name>
</gene>
<dbReference type="RefSeq" id="WP_344187904.1">
    <property type="nucleotide sequence ID" value="NZ_BAAAND010000001.1"/>
</dbReference>
<dbReference type="PANTHER" id="PTHR46865">
    <property type="entry name" value="OXIDOREDUCTASE-RELATED"/>
    <property type="match status" value="1"/>
</dbReference>